<dbReference type="InterPro" id="IPR036388">
    <property type="entry name" value="WH-like_DNA-bd_sf"/>
</dbReference>
<dbReference type="eggNOG" id="COG1846">
    <property type="taxonomic scope" value="Bacteria"/>
</dbReference>
<dbReference type="InterPro" id="IPR000835">
    <property type="entry name" value="HTH_MarR-typ"/>
</dbReference>
<dbReference type="GO" id="GO:0003700">
    <property type="term" value="F:DNA-binding transcription factor activity"/>
    <property type="evidence" value="ECO:0007669"/>
    <property type="project" value="InterPro"/>
</dbReference>
<dbReference type="PANTHER" id="PTHR33164">
    <property type="entry name" value="TRANSCRIPTIONAL REGULATOR, MARR FAMILY"/>
    <property type="match status" value="1"/>
</dbReference>
<evidence type="ECO:0000259" key="6">
    <source>
        <dbReference type="PROSITE" id="PS50995"/>
    </source>
</evidence>
<comment type="subcellular location">
    <subcellularLocation>
        <location evidence="1">Cytoplasm</location>
    </subcellularLocation>
</comment>
<dbReference type="PRINTS" id="PR00598">
    <property type="entry name" value="HTHMARR"/>
</dbReference>
<keyword evidence="4" id="KW-0238">DNA-binding</keyword>
<dbReference type="Pfam" id="PF22381">
    <property type="entry name" value="Staph_reg_Sar_Rot"/>
    <property type="match status" value="1"/>
</dbReference>
<keyword evidence="2" id="KW-0963">Cytoplasm</keyword>
<dbReference type="HOGENOM" id="CLU_083287_3_2_10"/>
<dbReference type="STRING" id="388413.ALPR1_01320"/>
<reference evidence="7 8" key="1">
    <citation type="journal article" date="2011" name="J. Bacteriol.">
        <title>Complete genome sequence of Algoriphagus sp. PR1, bacterial prey of a colony-forming choanoflagellate.</title>
        <authorList>
            <person name="Alegado R.A."/>
            <person name="Ferriera S."/>
            <person name="Nusbaum C."/>
            <person name="Young S.K."/>
            <person name="Zeng Q."/>
            <person name="Imamovic A."/>
            <person name="Fairclough S.R."/>
            <person name="King N."/>
        </authorList>
    </citation>
    <scope>NUCLEOTIDE SEQUENCE [LARGE SCALE GENOMIC DNA]</scope>
    <source>
        <strain evidence="7 8">PR1</strain>
    </source>
</reference>
<dbReference type="EMBL" id="CM001023">
    <property type="protein sequence ID" value="EAZ81839.1"/>
    <property type="molecule type" value="Genomic_DNA"/>
</dbReference>
<dbReference type="SUPFAM" id="SSF46785">
    <property type="entry name" value="Winged helix' DNA-binding domain"/>
    <property type="match status" value="1"/>
</dbReference>
<dbReference type="PANTHER" id="PTHR33164:SF5">
    <property type="entry name" value="ORGANIC HYDROPEROXIDE RESISTANCE TRANSCRIPTIONAL REGULATOR"/>
    <property type="match status" value="1"/>
</dbReference>
<evidence type="ECO:0000256" key="1">
    <source>
        <dbReference type="ARBA" id="ARBA00004496"/>
    </source>
</evidence>
<dbReference type="InterPro" id="IPR055166">
    <property type="entry name" value="Transc_reg_Sar_Rot_HTH"/>
</dbReference>
<evidence type="ECO:0000256" key="4">
    <source>
        <dbReference type="ARBA" id="ARBA00023125"/>
    </source>
</evidence>
<evidence type="ECO:0000256" key="2">
    <source>
        <dbReference type="ARBA" id="ARBA00022490"/>
    </source>
</evidence>
<accession>A3HUL7</accession>
<organism evidence="7 8">
    <name type="scientific">Algoriphagus machipongonensis</name>
    <dbReference type="NCBI Taxonomy" id="388413"/>
    <lineage>
        <taxon>Bacteria</taxon>
        <taxon>Pseudomonadati</taxon>
        <taxon>Bacteroidota</taxon>
        <taxon>Cytophagia</taxon>
        <taxon>Cytophagales</taxon>
        <taxon>Cyclobacteriaceae</taxon>
        <taxon>Algoriphagus</taxon>
    </lineage>
</organism>
<dbReference type="EMBL" id="AAXU02000001">
    <property type="protein sequence ID" value="EAZ81839.1"/>
    <property type="molecule type" value="Genomic_DNA"/>
</dbReference>
<feature type="domain" description="HTH marR-type" evidence="6">
    <location>
        <begin position="4"/>
        <end position="139"/>
    </location>
</feature>
<dbReference type="GO" id="GO:0005737">
    <property type="term" value="C:cytoplasm"/>
    <property type="evidence" value="ECO:0007669"/>
    <property type="project" value="UniProtKB-SubCell"/>
</dbReference>
<dbReference type="InterPro" id="IPR036390">
    <property type="entry name" value="WH_DNA-bd_sf"/>
</dbReference>
<dbReference type="SMART" id="SM00347">
    <property type="entry name" value="HTH_MARR"/>
    <property type="match status" value="1"/>
</dbReference>
<evidence type="ECO:0000256" key="3">
    <source>
        <dbReference type="ARBA" id="ARBA00023015"/>
    </source>
</evidence>
<dbReference type="AlphaFoldDB" id="A3HUL7"/>
<dbReference type="RefSeq" id="WP_008197864.1">
    <property type="nucleotide sequence ID" value="NZ_CM001023.1"/>
</dbReference>
<sequence>MSLHHQLSLSLYTNSRAFIQLIQGYLNDFHLTYPQYMAMSILWEEDGILVKQLGEKLHLDSGTLTPLLKKLEAMNYVKRVRGEQDERTVRIELTYPGKSLQPKILQALSPLEENINEYISQDVVALNNSLQNLFESIETLKQKSKE</sequence>
<name>A3HUL7_9BACT</name>
<dbReference type="InterPro" id="IPR039422">
    <property type="entry name" value="MarR/SlyA-like"/>
</dbReference>
<dbReference type="GO" id="GO:0006950">
    <property type="term" value="P:response to stress"/>
    <property type="evidence" value="ECO:0007669"/>
    <property type="project" value="TreeGrafter"/>
</dbReference>
<protein>
    <submittedName>
        <fullName evidence="7">Transcriptional regulator, MarR family</fullName>
    </submittedName>
</protein>
<keyword evidence="8" id="KW-1185">Reference proteome</keyword>
<proteinExistence type="predicted"/>
<comment type="caution">
    <text evidence="7">The sequence shown here is derived from an EMBL/GenBank/DDBJ whole genome shotgun (WGS) entry which is preliminary data.</text>
</comment>
<gene>
    <name evidence="7" type="ORF">ALPR1_01320</name>
</gene>
<evidence type="ECO:0000256" key="5">
    <source>
        <dbReference type="ARBA" id="ARBA00023163"/>
    </source>
</evidence>
<keyword evidence="3" id="KW-0805">Transcription regulation</keyword>
<evidence type="ECO:0000313" key="8">
    <source>
        <dbReference type="Proteomes" id="UP000003919"/>
    </source>
</evidence>
<dbReference type="Proteomes" id="UP000003919">
    <property type="component" value="Chromosome"/>
</dbReference>
<dbReference type="Gene3D" id="1.10.10.10">
    <property type="entry name" value="Winged helix-like DNA-binding domain superfamily/Winged helix DNA-binding domain"/>
    <property type="match status" value="1"/>
</dbReference>
<dbReference type="GO" id="GO:0003677">
    <property type="term" value="F:DNA binding"/>
    <property type="evidence" value="ECO:0007669"/>
    <property type="project" value="UniProtKB-KW"/>
</dbReference>
<dbReference type="OrthoDB" id="9806864at2"/>
<evidence type="ECO:0000313" key="7">
    <source>
        <dbReference type="EMBL" id="EAZ81839.1"/>
    </source>
</evidence>
<dbReference type="PROSITE" id="PS50995">
    <property type="entry name" value="HTH_MARR_2"/>
    <property type="match status" value="1"/>
</dbReference>
<keyword evidence="5" id="KW-0804">Transcription</keyword>